<evidence type="ECO:0000256" key="2">
    <source>
        <dbReference type="ARBA" id="ARBA00023015"/>
    </source>
</evidence>
<evidence type="ECO:0000259" key="5">
    <source>
        <dbReference type="PROSITE" id="PS50931"/>
    </source>
</evidence>
<dbReference type="GO" id="GO:0003677">
    <property type="term" value="F:DNA binding"/>
    <property type="evidence" value="ECO:0007669"/>
    <property type="project" value="UniProtKB-KW"/>
</dbReference>
<dbReference type="Gene3D" id="3.40.190.10">
    <property type="entry name" value="Periplasmic binding protein-like II"/>
    <property type="match status" value="2"/>
</dbReference>
<dbReference type="Pfam" id="PF03466">
    <property type="entry name" value="LysR_substrate"/>
    <property type="match status" value="1"/>
</dbReference>
<proteinExistence type="inferred from homology"/>
<reference evidence="6 7" key="1">
    <citation type="submission" date="2011-08" db="EMBL/GenBank/DDBJ databases">
        <authorList>
            <person name="Weinstock G."/>
            <person name="Sodergren E."/>
            <person name="Clifton S."/>
            <person name="Fulton L."/>
            <person name="Fulton B."/>
            <person name="Courtney L."/>
            <person name="Fronick C."/>
            <person name="Harrison M."/>
            <person name="Strong C."/>
            <person name="Farmer C."/>
            <person name="Delahaunty K."/>
            <person name="Markovic C."/>
            <person name="Hall O."/>
            <person name="Minx P."/>
            <person name="Tomlinson C."/>
            <person name="Mitreva M."/>
            <person name="Hou S."/>
            <person name="Chen J."/>
            <person name="Wollam A."/>
            <person name="Pepin K.H."/>
            <person name="Johnson M."/>
            <person name="Bhonagiri V."/>
            <person name="Zhang X."/>
            <person name="Suruliraj S."/>
            <person name="Warren W."/>
            <person name="Chinwalla A."/>
            <person name="Mardis E.R."/>
            <person name="Wilson R.K."/>
        </authorList>
    </citation>
    <scope>NUCLEOTIDE SEQUENCE [LARGE SCALE GENOMIC DNA]</scope>
    <source>
        <strain evidence="6 7">ATCC 51873</strain>
    </source>
</reference>
<dbReference type="SUPFAM" id="SSF53850">
    <property type="entry name" value="Periplasmic binding protein-like II"/>
    <property type="match status" value="1"/>
</dbReference>
<accession>G9Y0Q7</accession>
<comment type="caution">
    <text evidence="6">The sequence shown here is derived from an EMBL/GenBank/DDBJ whole genome shotgun (WGS) entry which is preliminary data.</text>
</comment>
<gene>
    <name evidence="6" type="ORF">HMPREF0454_00115</name>
</gene>
<evidence type="ECO:0000313" key="7">
    <source>
        <dbReference type="Proteomes" id="UP000005959"/>
    </source>
</evidence>
<dbReference type="SUPFAM" id="SSF46785">
    <property type="entry name" value="Winged helix' DNA-binding domain"/>
    <property type="match status" value="1"/>
</dbReference>
<dbReference type="Gene3D" id="1.10.10.10">
    <property type="entry name" value="Winged helix-like DNA-binding domain superfamily/Winged helix DNA-binding domain"/>
    <property type="match status" value="1"/>
</dbReference>
<evidence type="ECO:0000256" key="1">
    <source>
        <dbReference type="ARBA" id="ARBA00009437"/>
    </source>
</evidence>
<comment type="similarity">
    <text evidence="1">Belongs to the LysR transcriptional regulatory family.</text>
</comment>
<dbReference type="Pfam" id="PF00126">
    <property type="entry name" value="HTH_1"/>
    <property type="match status" value="1"/>
</dbReference>
<dbReference type="PANTHER" id="PTHR30118">
    <property type="entry name" value="HTH-TYPE TRANSCRIPTIONAL REGULATOR LEUO-RELATED"/>
    <property type="match status" value="1"/>
</dbReference>
<organism evidence="6 7">
    <name type="scientific">Hafnia alvei ATCC 51873</name>
    <dbReference type="NCBI Taxonomy" id="1002364"/>
    <lineage>
        <taxon>Bacteria</taxon>
        <taxon>Pseudomonadati</taxon>
        <taxon>Pseudomonadota</taxon>
        <taxon>Gammaproteobacteria</taxon>
        <taxon>Enterobacterales</taxon>
        <taxon>Hafniaceae</taxon>
        <taxon>Hafnia</taxon>
    </lineage>
</organism>
<keyword evidence="3" id="KW-0238">DNA-binding</keyword>
<name>G9Y0Q7_HAFAL</name>
<dbReference type="PATRIC" id="fig|1002364.3.peg.103"/>
<evidence type="ECO:0000256" key="4">
    <source>
        <dbReference type="ARBA" id="ARBA00023163"/>
    </source>
</evidence>
<dbReference type="HOGENOM" id="CLU_039613_39_5_6"/>
<dbReference type="InterPro" id="IPR036388">
    <property type="entry name" value="WH-like_DNA-bd_sf"/>
</dbReference>
<dbReference type="GO" id="GO:0003700">
    <property type="term" value="F:DNA-binding transcription factor activity"/>
    <property type="evidence" value="ECO:0007669"/>
    <property type="project" value="InterPro"/>
</dbReference>
<keyword evidence="4" id="KW-0804">Transcription</keyword>
<dbReference type="PROSITE" id="PS50931">
    <property type="entry name" value="HTH_LYSR"/>
    <property type="match status" value="1"/>
</dbReference>
<dbReference type="InterPro" id="IPR000847">
    <property type="entry name" value="LysR_HTH_N"/>
</dbReference>
<dbReference type="EMBL" id="AGCI01000004">
    <property type="protein sequence ID" value="EHM48503.1"/>
    <property type="molecule type" value="Genomic_DNA"/>
</dbReference>
<dbReference type="AlphaFoldDB" id="G9Y0Q7"/>
<evidence type="ECO:0000256" key="3">
    <source>
        <dbReference type="ARBA" id="ARBA00023125"/>
    </source>
</evidence>
<dbReference type="PANTHER" id="PTHR30118:SF14">
    <property type="entry name" value="LYSR FAMILY TRANSCRIPTIONAL REGULATOR"/>
    <property type="match status" value="1"/>
</dbReference>
<sequence length="317" mass="35801">MFIRIECEYGMDEKKLDLNLLPIFIEIYIHQSITKAGITLGLSTTAVSNALTKLKSHFGDPLFLREGLNLAPTKIAHELFIYLQDDVDKLVSNVNSFGQNSSLSQISVHCSPYISTRLLSDVSNIIWQRNPDCEIIHRSNFSDTKNNIHGVRLRMNDLFFDLKPTLSRSMISTALLDDPLCLFCSKQHPRINQLLRGNVNNETFVAFETPDEKFIPQNFHIRKTFGERLTLLKSDSCFALLSIIEGSHKIGVLPKWLYEKFSQSFDIAMIDSSNQLPSASIFMIYNKSNGISDIAESIISHLSPTRVATPSTLETVN</sequence>
<protein>
    <submittedName>
        <fullName evidence="6">Transcriptional regulator, LysR family</fullName>
    </submittedName>
</protein>
<dbReference type="Proteomes" id="UP000005959">
    <property type="component" value="Unassembled WGS sequence"/>
</dbReference>
<dbReference type="InterPro" id="IPR005119">
    <property type="entry name" value="LysR_subst-bd"/>
</dbReference>
<dbReference type="InterPro" id="IPR036390">
    <property type="entry name" value="WH_DNA-bd_sf"/>
</dbReference>
<evidence type="ECO:0000313" key="6">
    <source>
        <dbReference type="EMBL" id="EHM48503.1"/>
    </source>
</evidence>
<feature type="domain" description="HTH lysR-type" evidence="5">
    <location>
        <begin position="16"/>
        <end position="73"/>
    </location>
</feature>
<dbReference type="InterPro" id="IPR050389">
    <property type="entry name" value="LysR-type_TF"/>
</dbReference>
<keyword evidence="2" id="KW-0805">Transcription regulation</keyword>